<keyword evidence="6" id="KW-1185">Reference proteome</keyword>
<keyword evidence="3 5" id="KW-0012">Acyltransferase</keyword>
<dbReference type="PANTHER" id="PTHR10434">
    <property type="entry name" value="1-ACYL-SN-GLYCEROL-3-PHOSPHATE ACYLTRANSFERASE"/>
    <property type="match status" value="1"/>
</dbReference>
<dbReference type="GO" id="GO:0003841">
    <property type="term" value="F:1-acylglycerol-3-phosphate O-acyltransferase activity"/>
    <property type="evidence" value="ECO:0007669"/>
    <property type="project" value="TreeGrafter"/>
</dbReference>
<evidence type="ECO:0000259" key="4">
    <source>
        <dbReference type="SMART" id="SM00563"/>
    </source>
</evidence>
<organism evidence="5 6">
    <name type="scientific">Sulfuriferula nivalis</name>
    <dbReference type="NCBI Taxonomy" id="2675298"/>
    <lineage>
        <taxon>Bacteria</taxon>
        <taxon>Pseudomonadati</taxon>
        <taxon>Pseudomonadota</taxon>
        <taxon>Betaproteobacteria</taxon>
        <taxon>Nitrosomonadales</taxon>
        <taxon>Sulfuricellaceae</taxon>
        <taxon>Sulfuriferula</taxon>
    </lineage>
</organism>
<protein>
    <submittedName>
        <fullName evidence="5">1-acyl-sn-glycerol-3-phosphate acyltransferase</fullName>
    </submittedName>
</protein>
<dbReference type="Proteomes" id="UP000463939">
    <property type="component" value="Chromosome"/>
</dbReference>
<dbReference type="KEGG" id="sniv:SFSGTM_05530"/>
<dbReference type="EMBL" id="AP021881">
    <property type="protein sequence ID" value="BBO99844.1"/>
    <property type="molecule type" value="Genomic_DNA"/>
</dbReference>
<dbReference type="InterPro" id="IPR002123">
    <property type="entry name" value="Plipid/glycerol_acylTrfase"/>
</dbReference>
<dbReference type="AlphaFoldDB" id="A0A809RDY8"/>
<dbReference type="PANTHER" id="PTHR10434:SF40">
    <property type="entry name" value="1-ACYL-SN-GLYCEROL-3-PHOSPHATE ACYLTRANSFERASE"/>
    <property type="match status" value="1"/>
</dbReference>
<accession>A0A809RDY8</accession>
<name>A0A809RDY8_9PROT</name>
<reference evidence="6" key="1">
    <citation type="submission" date="2019-11" db="EMBL/GenBank/DDBJ databases">
        <title>Isolation and characterization of a novel species in the genus Sulfuriferula.</title>
        <authorList>
            <person name="Mochizuki J."/>
            <person name="Kojima H."/>
            <person name="Fukui M."/>
        </authorList>
    </citation>
    <scope>NUCLEOTIDE SEQUENCE [LARGE SCALE GENOMIC DNA]</scope>
    <source>
        <strain evidence="6">SGTM</strain>
    </source>
</reference>
<evidence type="ECO:0000313" key="6">
    <source>
        <dbReference type="Proteomes" id="UP000463939"/>
    </source>
</evidence>
<evidence type="ECO:0000256" key="2">
    <source>
        <dbReference type="ARBA" id="ARBA00022679"/>
    </source>
</evidence>
<evidence type="ECO:0000256" key="3">
    <source>
        <dbReference type="ARBA" id="ARBA00023315"/>
    </source>
</evidence>
<evidence type="ECO:0000256" key="1">
    <source>
        <dbReference type="ARBA" id="ARBA00005189"/>
    </source>
</evidence>
<keyword evidence="2 5" id="KW-0808">Transferase</keyword>
<dbReference type="SMART" id="SM00563">
    <property type="entry name" value="PlsC"/>
    <property type="match status" value="1"/>
</dbReference>
<dbReference type="GO" id="GO:0006654">
    <property type="term" value="P:phosphatidic acid biosynthetic process"/>
    <property type="evidence" value="ECO:0007669"/>
    <property type="project" value="TreeGrafter"/>
</dbReference>
<evidence type="ECO:0000313" key="5">
    <source>
        <dbReference type="EMBL" id="BBO99844.1"/>
    </source>
</evidence>
<proteinExistence type="predicted"/>
<dbReference type="Pfam" id="PF01553">
    <property type="entry name" value="Acyltransferase"/>
    <property type="match status" value="1"/>
</dbReference>
<gene>
    <name evidence="5" type="ORF">SFSGTM_05530</name>
</gene>
<dbReference type="CDD" id="cd07989">
    <property type="entry name" value="LPLAT_AGPAT-like"/>
    <property type="match status" value="1"/>
</dbReference>
<dbReference type="SUPFAM" id="SSF69593">
    <property type="entry name" value="Glycerol-3-phosphate (1)-acyltransferase"/>
    <property type="match status" value="1"/>
</dbReference>
<sequence length="240" mass="26649">MMVLRSTVFLLLQAALTVIFAVFAVMTFPFSIFMRYRVITLWNRSIIWLARWICGIRYQVIGRENLPSAPSIIMAKHQSAWETIALPILLPPMAIVLKRELLRIPFFGWGMAMLSPIAIDRADGRAALRQITEQGKQRLADGLGVLIFPEGTRVAHGQIGKYGIGGAWLATHAQALVVPVAHNAGQCWSKNAFLKRPGLITVSIGPTIDPQGMKPDALNQVVQTWIEQEMARLPDAQATR</sequence>
<comment type="pathway">
    <text evidence="1">Lipid metabolism.</text>
</comment>
<feature type="domain" description="Phospholipid/glycerol acyltransferase" evidence="4">
    <location>
        <begin position="71"/>
        <end position="185"/>
    </location>
</feature>
<dbReference type="RefSeq" id="WP_162083842.1">
    <property type="nucleotide sequence ID" value="NZ_AP021881.1"/>
</dbReference>